<dbReference type="Pfam" id="PF10119">
    <property type="entry name" value="MethyTransf_Reg"/>
    <property type="match status" value="1"/>
</dbReference>
<dbReference type="SUPFAM" id="SSF53335">
    <property type="entry name" value="S-adenosyl-L-methionine-dependent methyltransferases"/>
    <property type="match status" value="1"/>
</dbReference>
<dbReference type="Proteomes" id="UP000535406">
    <property type="component" value="Unassembled WGS sequence"/>
</dbReference>
<reference evidence="3 4" key="1">
    <citation type="submission" date="2020-08" db="EMBL/GenBank/DDBJ databases">
        <title>Genomic Encyclopedia of Type Strains, Phase IV (KMG-IV): sequencing the most valuable type-strain genomes for metagenomic binning, comparative biology and taxonomic classification.</title>
        <authorList>
            <person name="Goeker M."/>
        </authorList>
    </citation>
    <scope>NUCLEOTIDE SEQUENCE [LARGE SCALE GENOMIC DNA]</scope>
    <source>
        <strain evidence="3 4">DSM 21319</strain>
    </source>
</reference>
<dbReference type="AlphaFoldDB" id="A0A7W7YSK6"/>
<dbReference type="CDD" id="cd02440">
    <property type="entry name" value="AdoMet_MTases"/>
    <property type="match status" value="1"/>
</dbReference>
<sequence>MTDWTQGYVSDIEYLPGFYVEQTPAHLDAACLLRGVEPPVDPGEPFAYCELGCGVGETALTIAAANPQAEVWGFDFNPAHIARGRALAKAGGVDNIRLQEASFEMLAGGAIGDLPVFDYITAHGVWSWVSPENRRHMVDFAAKYLKPGGLFYVTYNALPRWTSSMPMQRLVRLAASLDNDRSDRRVMKALDIARAFSEAGADMIPAEMLDRLDQERGQGTAYLSHEYLNAHWAPCYQVDVAEDLADAKLSFVATANLFENYPDLSMTDEQRRLVETFPAAYAETARDYFLARSFRRDIYMRGPRPIPARRLDERLAARKLSLVVPPSAVKLSVKVPVGEATLNEGFYGPALAALAERPMTIGELRSLPEADGSTATEREVLGMLIGSRQAMALPNVADDEAVTAVRRYNRAHLAICAEEGRAVCALAAAGLGSGITVRLFEMLAYEVLTEGVEPEAEAVTSAIRALLEARGDKLRNEGVPVEDEAEVLAIIRENVDLILSLALPMWRRVGAI</sequence>
<dbReference type="GO" id="GO:0008168">
    <property type="term" value="F:methyltransferase activity"/>
    <property type="evidence" value="ECO:0007669"/>
    <property type="project" value="UniProtKB-KW"/>
</dbReference>
<proteinExistence type="predicted"/>
<feature type="domain" description="Methyltransferase regulatory" evidence="2">
    <location>
        <begin position="221"/>
        <end position="301"/>
    </location>
</feature>
<dbReference type="InterPro" id="IPR029063">
    <property type="entry name" value="SAM-dependent_MTases_sf"/>
</dbReference>
<dbReference type="GO" id="GO:0032259">
    <property type="term" value="P:methylation"/>
    <property type="evidence" value="ECO:0007669"/>
    <property type="project" value="UniProtKB-KW"/>
</dbReference>
<protein>
    <submittedName>
        <fullName evidence="3">SAM-dependent methyltransferase</fullName>
    </submittedName>
</protein>
<dbReference type="Gene3D" id="3.40.50.150">
    <property type="entry name" value="Vaccinia Virus protein VP39"/>
    <property type="match status" value="1"/>
</dbReference>
<gene>
    <name evidence="3" type="ORF">HNQ66_000753</name>
</gene>
<dbReference type="Pfam" id="PF08242">
    <property type="entry name" value="Methyltransf_12"/>
    <property type="match status" value="1"/>
</dbReference>
<feature type="domain" description="Methyltransferase type 12" evidence="1">
    <location>
        <begin position="50"/>
        <end position="151"/>
    </location>
</feature>
<accession>A0A7W7YSK6</accession>
<keyword evidence="3" id="KW-0489">Methyltransferase</keyword>
<dbReference type="InterPro" id="IPR018773">
    <property type="entry name" value="MeTrfase_reg_dom_prd"/>
</dbReference>
<name>A0A7W7YSK6_9HYPH</name>
<evidence type="ECO:0000313" key="4">
    <source>
        <dbReference type="Proteomes" id="UP000535406"/>
    </source>
</evidence>
<evidence type="ECO:0000259" key="1">
    <source>
        <dbReference type="Pfam" id="PF08242"/>
    </source>
</evidence>
<evidence type="ECO:0000259" key="2">
    <source>
        <dbReference type="Pfam" id="PF10119"/>
    </source>
</evidence>
<dbReference type="InterPro" id="IPR013217">
    <property type="entry name" value="Methyltransf_12"/>
</dbReference>
<keyword evidence="3" id="KW-0808">Transferase</keyword>
<organism evidence="3 4">
    <name type="scientific">Shinella fusca</name>
    <dbReference type="NCBI Taxonomy" id="544480"/>
    <lineage>
        <taxon>Bacteria</taxon>
        <taxon>Pseudomonadati</taxon>
        <taxon>Pseudomonadota</taxon>
        <taxon>Alphaproteobacteria</taxon>
        <taxon>Hyphomicrobiales</taxon>
        <taxon>Rhizobiaceae</taxon>
        <taxon>Shinella</taxon>
    </lineage>
</organism>
<keyword evidence="4" id="KW-1185">Reference proteome</keyword>
<dbReference type="EMBL" id="JACHIK010000002">
    <property type="protein sequence ID" value="MBB5041370.1"/>
    <property type="molecule type" value="Genomic_DNA"/>
</dbReference>
<evidence type="ECO:0000313" key="3">
    <source>
        <dbReference type="EMBL" id="MBB5041370.1"/>
    </source>
</evidence>
<dbReference type="RefSeq" id="WP_184141026.1">
    <property type="nucleotide sequence ID" value="NZ_JACHIK010000002.1"/>
</dbReference>
<comment type="caution">
    <text evidence="3">The sequence shown here is derived from an EMBL/GenBank/DDBJ whole genome shotgun (WGS) entry which is preliminary data.</text>
</comment>